<accession>A0ACA9M541</accession>
<comment type="caution">
    <text evidence="1">The sequence shown here is derived from an EMBL/GenBank/DDBJ whole genome shotgun (WGS) entry which is preliminary data.</text>
</comment>
<dbReference type="Proteomes" id="UP000789702">
    <property type="component" value="Unassembled WGS sequence"/>
</dbReference>
<evidence type="ECO:0000313" key="2">
    <source>
        <dbReference type="Proteomes" id="UP000789702"/>
    </source>
</evidence>
<reference evidence="1" key="1">
    <citation type="submission" date="2021-06" db="EMBL/GenBank/DDBJ databases">
        <authorList>
            <person name="Kallberg Y."/>
            <person name="Tangrot J."/>
            <person name="Rosling A."/>
        </authorList>
    </citation>
    <scope>NUCLEOTIDE SEQUENCE</scope>
    <source>
        <strain evidence="1">IL203A</strain>
    </source>
</reference>
<sequence length="242" mass="28215">RYFVANLDLNANYTNFIAEERGVIWLDCQAGGGNDHHWRTLEDLQSEFGKVVHLKYVWWFDVSSTLKSVLPGTYEVVWRLKIDSSSYLQGLNFSTTQVDENDADHEQSYNHIPQSTTYANIARRNEWVEYCLPYRIVVPKRRIVDGKMTYHDIHIKIYNHDGRLKSGLWIDYIRLREHNENKVYGQFNDNSIDDNTFNYNSVDNESAEFISYTSNSTTNHLESAADLLIINSNELISRNSDS</sequence>
<proteinExistence type="predicted"/>
<evidence type="ECO:0000313" key="1">
    <source>
        <dbReference type="EMBL" id="CAG8567850.1"/>
    </source>
</evidence>
<gene>
    <name evidence="1" type="ORF">DHETER_LOCUS5930</name>
</gene>
<dbReference type="EMBL" id="CAJVPU010007016">
    <property type="protein sequence ID" value="CAG8567850.1"/>
    <property type="molecule type" value="Genomic_DNA"/>
</dbReference>
<name>A0ACA9M541_9GLOM</name>
<protein>
    <submittedName>
        <fullName evidence="1">4039_t:CDS:1</fullName>
    </submittedName>
</protein>
<organism evidence="1 2">
    <name type="scientific">Dentiscutata heterogama</name>
    <dbReference type="NCBI Taxonomy" id="1316150"/>
    <lineage>
        <taxon>Eukaryota</taxon>
        <taxon>Fungi</taxon>
        <taxon>Fungi incertae sedis</taxon>
        <taxon>Mucoromycota</taxon>
        <taxon>Glomeromycotina</taxon>
        <taxon>Glomeromycetes</taxon>
        <taxon>Diversisporales</taxon>
        <taxon>Gigasporaceae</taxon>
        <taxon>Dentiscutata</taxon>
    </lineage>
</organism>
<feature type="non-terminal residue" evidence="1">
    <location>
        <position position="1"/>
    </location>
</feature>
<keyword evidence="2" id="KW-1185">Reference proteome</keyword>